<dbReference type="AlphaFoldDB" id="A0AAW0CDL8"/>
<evidence type="ECO:0000313" key="2">
    <source>
        <dbReference type="Proteomes" id="UP001362999"/>
    </source>
</evidence>
<organism evidence="1 2">
    <name type="scientific">Favolaschia claudopus</name>
    <dbReference type="NCBI Taxonomy" id="2862362"/>
    <lineage>
        <taxon>Eukaryota</taxon>
        <taxon>Fungi</taxon>
        <taxon>Dikarya</taxon>
        <taxon>Basidiomycota</taxon>
        <taxon>Agaricomycotina</taxon>
        <taxon>Agaricomycetes</taxon>
        <taxon>Agaricomycetidae</taxon>
        <taxon>Agaricales</taxon>
        <taxon>Marasmiineae</taxon>
        <taxon>Mycenaceae</taxon>
        <taxon>Favolaschia</taxon>
    </lineage>
</organism>
<accession>A0AAW0CDL8</accession>
<dbReference type="EMBL" id="JAWWNJ010000018">
    <property type="protein sequence ID" value="KAK7036931.1"/>
    <property type="molecule type" value="Genomic_DNA"/>
</dbReference>
<evidence type="ECO:0000313" key="1">
    <source>
        <dbReference type="EMBL" id="KAK7036931.1"/>
    </source>
</evidence>
<comment type="caution">
    <text evidence="1">The sequence shown here is derived from an EMBL/GenBank/DDBJ whole genome shotgun (WGS) entry which is preliminary data.</text>
</comment>
<dbReference type="Proteomes" id="UP001362999">
    <property type="component" value="Unassembled WGS sequence"/>
</dbReference>
<gene>
    <name evidence="1" type="ORF">R3P38DRAFT_2517064</name>
</gene>
<reference evidence="1 2" key="1">
    <citation type="journal article" date="2024" name="J Genomics">
        <title>Draft genome sequencing and assembly of Favolaschia claudopus CIRM-BRFM 2984 isolated from oak limbs.</title>
        <authorList>
            <person name="Navarro D."/>
            <person name="Drula E."/>
            <person name="Chaduli D."/>
            <person name="Cazenave R."/>
            <person name="Ahrendt S."/>
            <person name="Wang J."/>
            <person name="Lipzen A."/>
            <person name="Daum C."/>
            <person name="Barry K."/>
            <person name="Grigoriev I.V."/>
            <person name="Favel A."/>
            <person name="Rosso M.N."/>
            <person name="Martin F."/>
        </authorList>
    </citation>
    <scope>NUCLEOTIDE SEQUENCE [LARGE SCALE GENOMIC DNA]</scope>
    <source>
        <strain evidence="1 2">CIRM-BRFM 2984</strain>
    </source>
</reference>
<proteinExistence type="predicted"/>
<name>A0AAW0CDL8_9AGAR</name>
<keyword evidence="2" id="KW-1185">Reference proteome</keyword>
<protein>
    <submittedName>
        <fullName evidence="1">Uncharacterized protein</fullName>
    </submittedName>
</protein>
<sequence>MIKVCPRRDSEWLSPVCIFQSDAPVSAEYWAPRSGLRASIYLGFHNGAIEKVTLRNFEFDGNPQRKKIVPPDSEGSILHISHGNCCLAYTVIKRKQTDAFGNNVQRVVKWSPLQEAVFGPEDLADDVLTDKEDTE</sequence>